<evidence type="ECO:0000313" key="2">
    <source>
        <dbReference type="Proteomes" id="UP000266272"/>
    </source>
</evidence>
<dbReference type="AlphaFoldDB" id="A0A395NFV7"/>
<name>A0A395NFV7_TRIAR</name>
<keyword evidence="2" id="KW-1185">Reference proteome</keyword>
<gene>
    <name evidence="1" type="ORF">TARUN_7221</name>
</gene>
<dbReference type="EMBL" id="PXOA01000483">
    <property type="protein sequence ID" value="RFU75016.1"/>
    <property type="molecule type" value="Genomic_DNA"/>
</dbReference>
<protein>
    <submittedName>
        <fullName evidence="1">Uncharacterized protein</fullName>
    </submittedName>
</protein>
<evidence type="ECO:0000313" key="1">
    <source>
        <dbReference type="EMBL" id="RFU75016.1"/>
    </source>
</evidence>
<proteinExistence type="predicted"/>
<accession>A0A395NFV7</accession>
<organism evidence="1 2">
    <name type="scientific">Trichoderma arundinaceum</name>
    <dbReference type="NCBI Taxonomy" id="490622"/>
    <lineage>
        <taxon>Eukaryota</taxon>
        <taxon>Fungi</taxon>
        <taxon>Dikarya</taxon>
        <taxon>Ascomycota</taxon>
        <taxon>Pezizomycotina</taxon>
        <taxon>Sordariomycetes</taxon>
        <taxon>Hypocreomycetidae</taxon>
        <taxon>Hypocreales</taxon>
        <taxon>Hypocreaceae</taxon>
        <taxon>Trichoderma</taxon>
    </lineage>
</organism>
<dbReference type="Proteomes" id="UP000266272">
    <property type="component" value="Unassembled WGS sequence"/>
</dbReference>
<reference evidence="1 2" key="1">
    <citation type="journal article" date="2018" name="PLoS Pathog.">
        <title>Evolution of structural diversity of trichothecenes, a family of toxins produced by plant pathogenic and entomopathogenic fungi.</title>
        <authorList>
            <person name="Proctor R.H."/>
            <person name="McCormick S.P."/>
            <person name="Kim H.S."/>
            <person name="Cardoza R.E."/>
            <person name="Stanley A.M."/>
            <person name="Lindo L."/>
            <person name="Kelly A."/>
            <person name="Brown D.W."/>
            <person name="Lee T."/>
            <person name="Vaughan M.M."/>
            <person name="Alexander N.J."/>
            <person name="Busman M."/>
            <person name="Gutierrez S."/>
        </authorList>
    </citation>
    <scope>NUCLEOTIDE SEQUENCE [LARGE SCALE GENOMIC DNA]</scope>
    <source>
        <strain evidence="1 2">IBT 40837</strain>
    </source>
</reference>
<sequence length="160" mass="17302">MNGVYLDSVLTTPSAAPTALALDHASLWASSAESNDPPQISTTPGSQRSSLTYRVHYSIALFGPPKVLALVGEAPKTPALEPELGIPGAAKDGFELIHMRSSYLTRDGNIHAIAERRTQGGSTRHPYCTPNANWQGCLTEPYTPPLWWRGSAALFCWPEE</sequence>
<comment type="caution">
    <text evidence="1">The sequence shown here is derived from an EMBL/GenBank/DDBJ whole genome shotgun (WGS) entry which is preliminary data.</text>
</comment>